<evidence type="ECO:0000313" key="5">
    <source>
        <dbReference type="Proteomes" id="UP000575397"/>
    </source>
</evidence>
<dbReference type="AlphaFoldDB" id="A0A7Y0UTQ9"/>
<dbReference type="Pfam" id="PF01548">
    <property type="entry name" value="DEDD_Tnp_IS110"/>
    <property type="match status" value="1"/>
</dbReference>
<organism evidence="4 5">
    <name type="scientific">Mobiluncus mulieris</name>
    <dbReference type="NCBI Taxonomy" id="2052"/>
    <lineage>
        <taxon>Bacteria</taxon>
        <taxon>Bacillati</taxon>
        <taxon>Actinomycetota</taxon>
        <taxon>Actinomycetes</taxon>
        <taxon>Actinomycetales</taxon>
        <taxon>Actinomycetaceae</taxon>
        <taxon>Mobiluncus</taxon>
    </lineage>
</organism>
<feature type="domain" description="Transposase IS110-like N-terminal" evidence="1">
    <location>
        <begin position="5"/>
        <end position="163"/>
    </location>
</feature>
<protein>
    <submittedName>
        <fullName evidence="4">IS110 family transposase</fullName>
    </submittedName>
</protein>
<evidence type="ECO:0000313" key="3">
    <source>
        <dbReference type="EMBL" id="NMX03563.1"/>
    </source>
</evidence>
<dbReference type="GO" id="GO:0003677">
    <property type="term" value="F:DNA binding"/>
    <property type="evidence" value="ECO:0007669"/>
    <property type="project" value="InterPro"/>
</dbReference>
<dbReference type="InterPro" id="IPR003346">
    <property type="entry name" value="Transposase_20"/>
</dbReference>
<dbReference type="InterPro" id="IPR047650">
    <property type="entry name" value="Transpos_IS110"/>
</dbReference>
<dbReference type="PANTHER" id="PTHR33055">
    <property type="entry name" value="TRANSPOSASE FOR INSERTION SEQUENCE ELEMENT IS1111A"/>
    <property type="match status" value="1"/>
</dbReference>
<dbReference type="NCBIfam" id="NF033542">
    <property type="entry name" value="transpos_IS110"/>
    <property type="match status" value="1"/>
</dbReference>
<feature type="domain" description="Transposase IS116/IS110/IS902 C-terminal" evidence="2">
    <location>
        <begin position="270"/>
        <end position="355"/>
    </location>
</feature>
<comment type="caution">
    <text evidence="4">The sequence shown here is derived from an EMBL/GenBank/DDBJ whole genome shotgun (WGS) entry which is preliminary data.</text>
</comment>
<proteinExistence type="predicted"/>
<sequence length="406" mass="44778">MKQYLGIDVAKHEHVLGSRYESGEQHGKAFAFANDEKGFASLLERFRELEAAPEESLVVMESTGHYWMALWEFLVAHGYEVAIVNPVLTDAFRKADTLRKTKTDQVDAFLIAEYARFKNLGPTRVSPEGAEGLKQLTRYRHHLVSERTALKNRLTSVADRIFPELAGLFSDKHSATARAILNEYGTAARVAATDIRTLTKTVREASRGRHGRAKAEEVKEAAKKSVGTTFAAEALAFEASHIASLVEHLDAETANLDAEIARLLDPEVGALLQSIPGIGPVCAAAIAAEIGDPDRFDDPKKLMAYAGMDSTKFQSGKFDGDEQHMSKRGSAPLRNALMTAADGARRFDPYFGDYYDSLRARGKHHYVAVSGCARKLCGVILAVLRERRPYESRPSIQSQRKQPDQG</sequence>
<dbReference type="RefSeq" id="WP_169762703.1">
    <property type="nucleotide sequence ID" value="NZ_JABCUQ010000001.1"/>
</dbReference>
<evidence type="ECO:0000313" key="4">
    <source>
        <dbReference type="EMBL" id="NMX03565.1"/>
    </source>
</evidence>
<dbReference type="GO" id="GO:0006313">
    <property type="term" value="P:DNA transposition"/>
    <property type="evidence" value="ECO:0007669"/>
    <property type="project" value="InterPro"/>
</dbReference>
<evidence type="ECO:0000259" key="2">
    <source>
        <dbReference type="Pfam" id="PF02371"/>
    </source>
</evidence>
<dbReference type="Proteomes" id="UP000575397">
    <property type="component" value="Unassembled WGS sequence"/>
</dbReference>
<accession>A0A7Y0UTQ9</accession>
<gene>
    <name evidence="3" type="ORF">HHJ77_06425</name>
    <name evidence="4" type="ORF">HHJ77_06435</name>
</gene>
<dbReference type="Pfam" id="PF02371">
    <property type="entry name" value="Transposase_20"/>
    <property type="match status" value="1"/>
</dbReference>
<dbReference type="EMBL" id="JABCUS010000012">
    <property type="protein sequence ID" value="NMX03565.1"/>
    <property type="molecule type" value="Genomic_DNA"/>
</dbReference>
<dbReference type="InterPro" id="IPR002525">
    <property type="entry name" value="Transp_IS110-like_N"/>
</dbReference>
<name>A0A7Y0UTQ9_9ACTO</name>
<dbReference type="PANTHER" id="PTHR33055:SF15">
    <property type="entry name" value="TRANSPOSASE-RELATED"/>
    <property type="match status" value="1"/>
</dbReference>
<dbReference type="GO" id="GO:0004803">
    <property type="term" value="F:transposase activity"/>
    <property type="evidence" value="ECO:0007669"/>
    <property type="project" value="InterPro"/>
</dbReference>
<evidence type="ECO:0000259" key="1">
    <source>
        <dbReference type="Pfam" id="PF01548"/>
    </source>
</evidence>
<reference evidence="4 5" key="1">
    <citation type="submission" date="2020-04" db="EMBL/GenBank/DDBJ databases">
        <title>Antimicrobial susceptibility and clonality of vaginal-derived multi-drug resistant Mobiluncus isolates in China.</title>
        <authorList>
            <person name="Zhang X."/>
        </authorList>
    </citation>
    <scope>NUCLEOTIDE SEQUENCE [LARGE SCALE GENOMIC DNA]</scope>
    <source>
        <strain evidence="4 5">12</strain>
    </source>
</reference>
<dbReference type="EMBL" id="JABCUS010000012">
    <property type="protein sequence ID" value="NMX03563.1"/>
    <property type="molecule type" value="Genomic_DNA"/>
</dbReference>